<evidence type="ECO:0000256" key="4">
    <source>
        <dbReference type="ARBA" id="ARBA00023163"/>
    </source>
</evidence>
<dbReference type="InterPro" id="IPR000847">
    <property type="entry name" value="LysR_HTH_N"/>
</dbReference>
<keyword evidence="2" id="KW-0805">Transcription regulation</keyword>
<evidence type="ECO:0000313" key="6">
    <source>
        <dbReference type="EMBL" id="RCK58704.1"/>
    </source>
</evidence>
<dbReference type="InterPro" id="IPR036388">
    <property type="entry name" value="WH-like_DNA-bd_sf"/>
</dbReference>
<gene>
    <name evidence="6" type="ORF">DTO57_11195</name>
</gene>
<dbReference type="PRINTS" id="PR00039">
    <property type="entry name" value="HTHLYSR"/>
</dbReference>
<sequence length="294" mass="31680">MMTLVQVECFVAVAEEGHFGRAAERLSMTQPPLSRHIQALEREIGAQLIDRSQRAIQLTAAGKVFLREARSLLSGAEAAAKVARRTARGIQGSLHLGFTSAVGRTALPRVLRRLTNEVPDVTPTLHEMVTERQIEAVLGGVIDLGMVRHTSHTAGLSFRSLPADRLVIAAPRQWGLASGQPVALSAVHGRDFVMYSPDASRYFHDMLSAIFVARGVVPRFTQHVVQIHTMLTLVDAGLGAALVPASTAVWAGPRTSIVQSPELEDFPIESSLVWRTDSANPVLARVLDAIAPAA</sequence>
<dbReference type="GO" id="GO:0003700">
    <property type="term" value="F:DNA-binding transcription factor activity"/>
    <property type="evidence" value="ECO:0007669"/>
    <property type="project" value="InterPro"/>
</dbReference>
<name>A0A367XYN5_9MICO</name>
<dbReference type="RefSeq" id="WP_114118306.1">
    <property type="nucleotide sequence ID" value="NZ_BMHU01000002.1"/>
</dbReference>
<dbReference type="Proteomes" id="UP000253508">
    <property type="component" value="Unassembled WGS sequence"/>
</dbReference>
<keyword evidence="7" id="KW-1185">Reference proteome</keyword>
<dbReference type="Gene3D" id="3.40.190.10">
    <property type="entry name" value="Periplasmic binding protein-like II"/>
    <property type="match status" value="2"/>
</dbReference>
<dbReference type="OrthoDB" id="3636008at2"/>
<reference evidence="6 7" key="1">
    <citation type="submission" date="2018-07" db="EMBL/GenBank/DDBJ databases">
        <title>Microbacterium endoborsara sp. nov., a novel actinobacterium isolated from Borszczowia aralocaspica.</title>
        <authorList>
            <person name="An D."/>
        </authorList>
    </citation>
    <scope>NUCLEOTIDE SEQUENCE [LARGE SCALE GENOMIC DNA]</scope>
    <source>
        <strain evidence="6 7">C1.15228</strain>
    </source>
</reference>
<evidence type="ECO:0000256" key="1">
    <source>
        <dbReference type="ARBA" id="ARBA00009437"/>
    </source>
</evidence>
<evidence type="ECO:0000313" key="7">
    <source>
        <dbReference type="Proteomes" id="UP000253508"/>
    </source>
</evidence>
<keyword evidence="4" id="KW-0804">Transcription</keyword>
<dbReference type="AlphaFoldDB" id="A0A367XYN5"/>
<dbReference type="PANTHER" id="PTHR30346">
    <property type="entry name" value="TRANSCRIPTIONAL DUAL REGULATOR HCAR-RELATED"/>
    <property type="match status" value="1"/>
</dbReference>
<protein>
    <submittedName>
        <fullName evidence="6">LysR family transcriptional regulator</fullName>
    </submittedName>
</protein>
<dbReference type="GO" id="GO:0003677">
    <property type="term" value="F:DNA binding"/>
    <property type="evidence" value="ECO:0007669"/>
    <property type="project" value="UniProtKB-KW"/>
</dbReference>
<proteinExistence type="inferred from homology"/>
<dbReference type="FunFam" id="1.10.10.10:FF:000001">
    <property type="entry name" value="LysR family transcriptional regulator"/>
    <property type="match status" value="1"/>
</dbReference>
<accession>A0A367XYN5</accession>
<comment type="similarity">
    <text evidence="1">Belongs to the LysR transcriptional regulatory family.</text>
</comment>
<dbReference type="GO" id="GO:0032993">
    <property type="term" value="C:protein-DNA complex"/>
    <property type="evidence" value="ECO:0007669"/>
    <property type="project" value="TreeGrafter"/>
</dbReference>
<dbReference type="Pfam" id="PF03466">
    <property type="entry name" value="LysR_substrate"/>
    <property type="match status" value="1"/>
</dbReference>
<keyword evidence="3" id="KW-0238">DNA-binding</keyword>
<dbReference type="SUPFAM" id="SSF46785">
    <property type="entry name" value="Winged helix' DNA-binding domain"/>
    <property type="match status" value="1"/>
</dbReference>
<dbReference type="InterPro" id="IPR005119">
    <property type="entry name" value="LysR_subst-bd"/>
</dbReference>
<dbReference type="PANTHER" id="PTHR30346:SF0">
    <property type="entry name" value="HCA OPERON TRANSCRIPTIONAL ACTIVATOR HCAR"/>
    <property type="match status" value="1"/>
</dbReference>
<dbReference type="EMBL" id="QORO01000003">
    <property type="protein sequence ID" value="RCK58704.1"/>
    <property type="molecule type" value="Genomic_DNA"/>
</dbReference>
<feature type="domain" description="HTH lysR-type" evidence="5">
    <location>
        <begin position="2"/>
        <end position="59"/>
    </location>
</feature>
<organism evidence="6 7">
    <name type="scientific">Microbacterium sorbitolivorans</name>
    <dbReference type="NCBI Taxonomy" id="1867410"/>
    <lineage>
        <taxon>Bacteria</taxon>
        <taxon>Bacillati</taxon>
        <taxon>Actinomycetota</taxon>
        <taxon>Actinomycetes</taxon>
        <taxon>Micrococcales</taxon>
        <taxon>Microbacteriaceae</taxon>
        <taxon>Microbacterium</taxon>
    </lineage>
</organism>
<evidence type="ECO:0000256" key="2">
    <source>
        <dbReference type="ARBA" id="ARBA00023015"/>
    </source>
</evidence>
<dbReference type="PROSITE" id="PS50931">
    <property type="entry name" value="HTH_LYSR"/>
    <property type="match status" value="1"/>
</dbReference>
<dbReference type="Pfam" id="PF00126">
    <property type="entry name" value="HTH_1"/>
    <property type="match status" value="1"/>
</dbReference>
<comment type="caution">
    <text evidence="6">The sequence shown here is derived from an EMBL/GenBank/DDBJ whole genome shotgun (WGS) entry which is preliminary data.</text>
</comment>
<evidence type="ECO:0000256" key="3">
    <source>
        <dbReference type="ARBA" id="ARBA00023125"/>
    </source>
</evidence>
<dbReference type="Gene3D" id="1.10.10.10">
    <property type="entry name" value="Winged helix-like DNA-binding domain superfamily/Winged helix DNA-binding domain"/>
    <property type="match status" value="1"/>
</dbReference>
<dbReference type="SUPFAM" id="SSF53850">
    <property type="entry name" value="Periplasmic binding protein-like II"/>
    <property type="match status" value="1"/>
</dbReference>
<evidence type="ECO:0000259" key="5">
    <source>
        <dbReference type="PROSITE" id="PS50931"/>
    </source>
</evidence>
<dbReference type="InterPro" id="IPR036390">
    <property type="entry name" value="WH_DNA-bd_sf"/>
</dbReference>